<dbReference type="PANTHER" id="PTHR33841">
    <property type="entry name" value="DNA METHYLTRANSFERASE YEEA-RELATED"/>
    <property type="match status" value="1"/>
</dbReference>
<dbReference type="EMBL" id="MTEI01000005">
    <property type="protein sequence ID" value="OQW88092.1"/>
    <property type="molecule type" value="Genomic_DNA"/>
</dbReference>
<feature type="domain" description="Type II methyltransferase M.TaqI-like" evidence="6">
    <location>
        <begin position="955"/>
        <end position="1016"/>
    </location>
</feature>
<dbReference type="EC" id="2.1.1.72" evidence="1"/>
<evidence type="ECO:0000256" key="1">
    <source>
        <dbReference type="ARBA" id="ARBA00011900"/>
    </source>
</evidence>
<feature type="domain" description="Type II methyltransferase M.TaqI-like" evidence="6">
    <location>
        <begin position="635"/>
        <end position="874"/>
    </location>
</feature>
<dbReference type="InterPro" id="IPR011639">
    <property type="entry name" value="MethylTrfase_TaqI-like_dom"/>
</dbReference>
<dbReference type="SUPFAM" id="SSF53335">
    <property type="entry name" value="S-adenosyl-L-methionine-dependent methyltransferases"/>
    <property type="match status" value="1"/>
</dbReference>
<dbReference type="InterPro" id="IPR002052">
    <property type="entry name" value="DNA_methylase_N6_adenine_CS"/>
</dbReference>
<evidence type="ECO:0000313" key="8">
    <source>
        <dbReference type="Proteomes" id="UP000192505"/>
    </source>
</evidence>
<evidence type="ECO:0000259" key="6">
    <source>
        <dbReference type="Pfam" id="PF07669"/>
    </source>
</evidence>
<keyword evidence="2" id="KW-0489">Methyltransferase</keyword>
<evidence type="ECO:0000256" key="3">
    <source>
        <dbReference type="ARBA" id="ARBA00022679"/>
    </source>
</evidence>
<gene>
    <name evidence="7" type="ORF">BWK72_10120</name>
</gene>
<keyword evidence="4" id="KW-0949">S-adenosyl-L-methionine</keyword>
<protein>
    <recommendedName>
        <fullName evidence="1">site-specific DNA-methyltransferase (adenine-specific)</fullName>
        <ecNumber evidence="1">2.1.1.72</ecNumber>
    </recommendedName>
</protein>
<dbReference type="InterPro" id="IPR050953">
    <property type="entry name" value="N4_N6_ade-DNA_methylase"/>
</dbReference>
<comment type="caution">
    <text evidence="7">The sequence shown here is derived from an EMBL/GenBank/DDBJ whole genome shotgun (WGS) entry which is preliminary data.</text>
</comment>
<dbReference type="Pfam" id="PF07669">
    <property type="entry name" value="Eco57I"/>
    <property type="match status" value="2"/>
</dbReference>
<dbReference type="Proteomes" id="UP000192505">
    <property type="component" value="Unassembled WGS sequence"/>
</dbReference>
<evidence type="ECO:0000256" key="4">
    <source>
        <dbReference type="ARBA" id="ARBA00022691"/>
    </source>
</evidence>
<reference evidence="7 8" key="1">
    <citation type="submission" date="2017-01" db="EMBL/GenBank/DDBJ databases">
        <title>Novel large sulfur bacteria in the metagenomes of groundwater-fed chemosynthetic microbial mats in the Lake Huron basin.</title>
        <authorList>
            <person name="Sharrar A.M."/>
            <person name="Flood B.E."/>
            <person name="Bailey J.V."/>
            <person name="Jones D.S."/>
            <person name="Biddanda B."/>
            <person name="Ruberg S.A."/>
            <person name="Marcus D.N."/>
            <person name="Dick G.J."/>
        </authorList>
    </citation>
    <scope>NUCLEOTIDE SEQUENCE [LARGE SCALE GENOMIC DNA]</scope>
    <source>
        <strain evidence="7">A7</strain>
    </source>
</reference>
<keyword evidence="3" id="KW-0808">Transferase</keyword>
<dbReference type="GO" id="GO:0003676">
    <property type="term" value="F:nucleic acid binding"/>
    <property type="evidence" value="ECO:0007669"/>
    <property type="project" value="InterPro"/>
</dbReference>
<comment type="catalytic activity">
    <reaction evidence="5">
        <text>a 2'-deoxyadenosine in DNA + S-adenosyl-L-methionine = an N(6)-methyl-2'-deoxyadenosine in DNA + S-adenosyl-L-homocysteine + H(+)</text>
        <dbReference type="Rhea" id="RHEA:15197"/>
        <dbReference type="Rhea" id="RHEA-COMP:12418"/>
        <dbReference type="Rhea" id="RHEA-COMP:12419"/>
        <dbReference type="ChEBI" id="CHEBI:15378"/>
        <dbReference type="ChEBI" id="CHEBI:57856"/>
        <dbReference type="ChEBI" id="CHEBI:59789"/>
        <dbReference type="ChEBI" id="CHEBI:90615"/>
        <dbReference type="ChEBI" id="CHEBI:90616"/>
        <dbReference type="EC" id="2.1.1.72"/>
    </reaction>
</comment>
<dbReference type="GO" id="GO:0032259">
    <property type="term" value="P:methylation"/>
    <property type="evidence" value="ECO:0007669"/>
    <property type="project" value="UniProtKB-KW"/>
</dbReference>
<evidence type="ECO:0000256" key="2">
    <source>
        <dbReference type="ARBA" id="ARBA00022603"/>
    </source>
</evidence>
<dbReference type="InterPro" id="IPR029063">
    <property type="entry name" value="SAM-dependent_MTases_sf"/>
</dbReference>
<dbReference type="Gene3D" id="3.40.50.150">
    <property type="entry name" value="Vaccinia Virus protein VP39"/>
    <property type="match status" value="2"/>
</dbReference>
<dbReference type="PROSITE" id="PS00092">
    <property type="entry name" value="N6_MTASE"/>
    <property type="match status" value="1"/>
</dbReference>
<evidence type="ECO:0000313" key="7">
    <source>
        <dbReference type="EMBL" id="OQW88092.1"/>
    </source>
</evidence>
<proteinExistence type="predicted"/>
<organism evidence="7 8">
    <name type="scientific">Rhodoferax ferrireducens</name>
    <dbReference type="NCBI Taxonomy" id="192843"/>
    <lineage>
        <taxon>Bacteria</taxon>
        <taxon>Pseudomonadati</taxon>
        <taxon>Pseudomonadota</taxon>
        <taxon>Betaproteobacteria</taxon>
        <taxon>Burkholderiales</taxon>
        <taxon>Comamonadaceae</taxon>
        <taxon>Rhodoferax</taxon>
    </lineage>
</organism>
<evidence type="ECO:0000256" key="5">
    <source>
        <dbReference type="ARBA" id="ARBA00047942"/>
    </source>
</evidence>
<name>A0A1W9KUB4_9BURK</name>
<dbReference type="GO" id="GO:0006304">
    <property type="term" value="P:DNA modification"/>
    <property type="evidence" value="ECO:0007669"/>
    <property type="project" value="InterPro"/>
</dbReference>
<accession>A0A1W9KUB4</accession>
<dbReference type="PANTHER" id="PTHR33841:SF1">
    <property type="entry name" value="DNA METHYLTRANSFERASE A"/>
    <property type="match status" value="1"/>
</dbReference>
<dbReference type="GO" id="GO:0009007">
    <property type="term" value="F:site-specific DNA-methyltransferase (adenine-specific) activity"/>
    <property type="evidence" value="ECO:0007669"/>
    <property type="project" value="UniProtKB-EC"/>
</dbReference>
<sequence length="1499" mass="167011">MQGQLFTQDFLTRGVLETPPWQALTDAGYSAFESALRNIYGGLSTESTINEAQTEALVINKVLAELGWGDDFLPQVNLSGKRREDVPDCLLFADSERKALALTESKDDRRYRHGLAILEAKRWLRPLDRGDASEPTDPDAPSSQMLRYLSRADVVSDRAVKWGMLTNGNVWRLYWQDARSRSEEFFEVDVAAALGIQGVQRELNEWAPAHALRLFFMFFQRDAFLPQAWDNAGRSFHAYALNEARLYEEKVSQDLGARVFADIFPQLADALARGDLHAVTTETGFGQFKRQKFTPEYLEEVREAALVLLYRLLFLFYAEDRGLLPVRDERYAEYSVRRIREAVRDKVDAGGKFSSTMPKIWLALRGVFGLIDKGDDDIGMPAYNGGLFHRGRAPLLERTNVPDKVMAPIMDALSRRTEELTKGWINYRDLAVAHLGGIYERLLEYTLVHHVQAKDDYKDKPEIDRLTALPASFARKVSGGYYTHDDLVRLNLRESVGVLAQQRVTTFEFHLHKWAKKTALNPGHWDTLDALDPASQMLTLKCCDPAMGSGHFLVALVDFLADRVLEAMATATLHVNAQPWAAHLVESGRPWQSPVLQRIASIRQSIKATAKEHGWAVTDAQLDDRHIVRRMILKKCIFGVDKNPMAVELAKTALWLHTFTVGAPLSFLDHHLRVGDSLHGEQLPQVQKGLQNLGALLLQSEFNRLTLAAKAIARVADLTDADMAEAALSKQLATEAAEQVAPIHAVLDFWRALRWLIPGWPVAKVSQLANLLKLPKKEEDRQLGLAAGQYPEYAALLKLLEPGQNLVAILGAGRLDGEDAASQAANALIKRARALAARETFFHWWTSFPTVFADTANPGFDALVGNPPWDRIKLQEVEWFAERVPAIAAQPRAADRKAMIAALKNVKMTQTGIHTPPVADFWALYQEAVERAEANARVLGNGKLGSTDFPLLGGGDINLYSLFVERAQALINTEGIVALIVPSGIAADKGAAEFFRSISSTGKLHALFDFENRKVFFPDVHASFKFCALVFGRQPRYLPAAADVLTGATAGGVYSQQNQPLAHVLIAREATDDEADRAEDDEPERLPQPTRCAFFLHSLDELDEPGRVLTLSNTDFQRVNPNTGAAPIFRTQRDADITLKLYAQHPVLVKHGVLSEALGQQPDARVWPVKYQRMFDMTNDSHLFLKADELAKQGWQSAPLNRWEKPASGKSDAQMAVPLYEGKMVQMFDHRAADVVINTANLKRAAQQEAISQVEKANPSRYPVPQYWVDAAEITVAADYCLGFKDVTAPTNMRTMIAALVPKAGYGNTLPILLPGSDADAANYCRTAALLLANFCSMAYDFVARQKVQGQHVNWFVVEQLPVIAPERFDEPLPAAFATAMRTASLMNGHHPHPTVADFVLPQVLALTYTAHDMAPFARDMGYVDASGQVLPPFIWNEDERRARLAALDALFFWLYGLDAMDATYILSTFPIVREQDQKTFGRYRTQDDILTALALLTP</sequence>